<evidence type="ECO:0000256" key="8">
    <source>
        <dbReference type="ARBA" id="ARBA00025211"/>
    </source>
</evidence>
<name>W2UZQ7_9RICK</name>
<evidence type="ECO:0000313" key="13">
    <source>
        <dbReference type="Proteomes" id="UP000018951"/>
    </source>
</evidence>
<comment type="function">
    <text evidence="8">The pyruvate dehydrogenase complex catalyzes the overall conversion of pyruvate to acetyl-CoA and CO(2). It contains multiple copies of three enzymatic components: pyruvate dehydrogenase (E1), dihydrolipoamide acetyltransferase (E2) and lipoamide dehydrogenase (E3).</text>
</comment>
<dbReference type="AlphaFoldDB" id="W2UZQ7"/>
<proteinExistence type="predicted"/>
<comment type="catalytic activity">
    <reaction evidence="9 10">
        <text>N(6)-[(R)-lipoyl]-L-lysyl-[protein] + pyruvate + H(+) = N(6)-[(R)-S(8)-acetyldihydrolipoyl]-L-lysyl-[protein] + CO2</text>
        <dbReference type="Rhea" id="RHEA:19189"/>
        <dbReference type="Rhea" id="RHEA-COMP:10474"/>
        <dbReference type="Rhea" id="RHEA-COMP:10478"/>
        <dbReference type="ChEBI" id="CHEBI:15361"/>
        <dbReference type="ChEBI" id="CHEBI:15378"/>
        <dbReference type="ChEBI" id="CHEBI:16526"/>
        <dbReference type="ChEBI" id="CHEBI:83099"/>
        <dbReference type="ChEBI" id="CHEBI:83111"/>
        <dbReference type="EC" id="1.2.4.1"/>
    </reaction>
</comment>
<dbReference type="Gene3D" id="3.40.50.970">
    <property type="match status" value="1"/>
</dbReference>
<keyword evidence="13" id="KW-1185">Reference proteome</keyword>
<evidence type="ECO:0000256" key="4">
    <source>
        <dbReference type="ARBA" id="ARBA00014159"/>
    </source>
</evidence>
<evidence type="ECO:0000256" key="9">
    <source>
        <dbReference type="ARBA" id="ARBA00051231"/>
    </source>
</evidence>
<protein>
    <recommendedName>
        <fullName evidence="4 10">Pyruvate dehydrogenase E1 component subunit alpha</fullName>
        <ecNumber evidence="3 10">1.2.4.1</ecNumber>
    </recommendedName>
</protein>
<evidence type="ECO:0000256" key="7">
    <source>
        <dbReference type="ARBA" id="ARBA00023317"/>
    </source>
</evidence>
<evidence type="ECO:0000256" key="2">
    <source>
        <dbReference type="ARBA" id="ARBA00011870"/>
    </source>
</evidence>
<keyword evidence="7 10" id="KW-0670">Pyruvate</keyword>
<dbReference type="InterPro" id="IPR050642">
    <property type="entry name" value="PDH_E1_Alpha_Subunit"/>
</dbReference>
<comment type="caution">
    <text evidence="12">The sequence shown here is derived from an EMBL/GenBank/DDBJ whole genome shotgun (WGS) entry which is preliminary data.</text>
</comment>
<sequence length="326" mass="36479">MKVVPQKVSLEDRVMILEQMILIRIFEDHTAKQYQQRNVGGFCHLYNGQEAIACALKYCSSEHDKAISTYRIHGFMLVYGTDPKYVMAELLGRKHGVSKGKGGSMHMFNRSANFFGGHGIVGATGPLGTGLAFSNQYQGLDGVSFTCCGDGAMNQGQIYESFNMAKIWNLPVVYIIENNKYGMGTAISRVSSSEDLYIRGRSFEIPGYEVNGMDVLEIINYVTAARKYCLKNGPIILEMKTNRYKGHSVSDPAKYRSKEEVDYIKNNFDCIEGLKSNILAEDPSREEELLGITKRVKKIVQEAVDFALSDELPGEEELFTDIYLSS</sequence>
<dbReference type="STRING" id="1401685.P857_821"/>
<dbReference type="GO" id="GO:0004739">
    <property type="term" value="F:pyruvate dehydrogenase (acetyl-transferring) activity"/>
    <property type="evidence" value="ECO:0007669"/>
    <property type="project" value="UniProtKB-UniRule"/>
</dbReference>
<evidence type="ECO:0000256" key="6">
    <source>
        <dbReference type="ARBA" id="ARBA00023052"/>
    </source>
</evidence>
<dbReference type="Proteomes" id="UP000018951">
    <property type="component" value="Unassembled WGS sequence"/>
</dbReference>
<evidence type="ECO:0000259" key="11">
    <source>
        <dbReference type="Pfam" id="PF00676"/>
    </source>
</evidence>
<keyword evidence="5 10" id="KW-0560">Oxidoreductase</keyword>
<dbReference type="NCBIfam" id="TIGR03182">
    <property type="entry name" value="PDH_E1_alph_y"/>
    <property type="match status" value="1"/>
</dbReference>
<comment type="subunit">
    <text evidence="2 10">Heterodimer of an alpha and a beta chain.</text>
</comment>
<dbReference type="EC" id="1.2.4.1" evidence="3 10"/>
<dbReference type="GO" id="GO:0006086">
    <property type="term" value="P:pyruvate decarboxylation to acetyl-CoA"/>
    <property type="evidence" value="ECO:0007669"/>
    <property type="project" value="InterPro"/>
</dbReference>
<feature type="domain" description="Dehydrogenase E1 component" evidence="11">
    <location>
        <begin position="19"/>
        <end position="311"/>
    </location>
</feature>
<evidence type="ECO:0000256" key="5">
    <source>
        <dbReference type="ARBA" id="ARBA00023002"/>
    </source>
</evidence>
<keyword evidence="6 10" id="KW-0786">Thiamine pyrophosphate</keyword>
<dbReference type="InterPro" id="IPR001017">
    <property type="entry name" value="DH_E1"/>
</dbReference>
<dbReference type="EMBL" id="AXCJ01000001">
    <property type="protein sequence ID" value="ETO91651.1"/>
    <property type="molecule type" value="Genomic_DNA"/>
</dbReference>
<dbReference type="PATRIC" id="fig|1401685.3.peg.53"/>
<dbReference type="SUPFAM" id="SSF52518">
    <property type="entry name" value="Thiamin diphosphate-binding fold (THDP-binding)"/>
    <property type="match status" value="1"/>
</dbReference>
<evidence type="ECO:0000256" key="10">
    <source>
        <dbReference type="RuleBase" id="RU361139"/>
    </source>
</evidence>
<dbReference type="PANTHER" id="PTHR11516">
    <property type="entry name" value="PYRUVATE DEHYDROGENASE E1 COMPONENT, ALPHA SUBUNIT BACTERIAL AND ORGANELLAR"/>
    <property type="match status" value="1"/>
</dbReference>
<dbReference type="InterPro" id="IPR029061">
    <property type="entry name" value="THDP-binding"/>
</dbReference>
<dbReference type="InterPro" id="IPR017597">
    <property type="entry name" value="Pyrv_DH_E1_asu_subgrp-y"/>
</dbReference>
<dbReference type="PANTHER" id="PTHR11516:SF60">
    <property type="entry name" value="PYRUVATE DEHYDROGENASE E1 COMPONENT SUBUNIT ALPHA"/>
    <property type="match status" value="1"/>
</dbReference>
<dbReference type="CDD" id="cd02000">
    <property type="entry name" value="TPP_E1_PDC_ADC_BCADC"/>
    <property type="match status" value="1"/>
</dbReference>
<accession>W2UZQ7</accession>
<evidence type="ECO:0000256" key="1">
    <source>
        <dbReference type="ARBA" id="ARBA00001964"/>
    </source>
</evidence>
<dbReference type="FunFam" id="3.40.50.970:FF:000013">
    <property type="entry name" value="Pyruvate dehydrogenase E1 component subunit alpha"/>
    <property type="match status" value="1"/>
</dbReference>
<reference evidence="12 13" key="1">
    <citation type="journal article" date="2013" name="PLoS ONE">
        <title>Bacterial endosymbiosis in a chordate host: long-term co-evolution and conservation of secondary metabolism.</title>
        <authorList>
            <person name="Kwan J.C."/>
            <person name="Schmidt E.W."/>
        </authorList>
    </citation>
    <scope>NUCLEOTIDE SEQUENCE [LARGE SCALE GENOMIC DNA]</scope>
    <source>
        <strain evidence="13">L6</strain>
    </source>
</reference>
<organism evidence="12 13">
    <name type="scientific">Candidatus Xenolissoclinum pacificiensis L6</name>
    <dbReference type="NCBI Taxonomy" id="1401685"/>
    <lineage>
        <taxon>Bacteria</taxon>
        <taxon>Pseudomonadati</taxon>
        <taxon>Pseudomonadota</taxon>
        <taxon>Alphaproteobacteria</taxon>
        <taxon>Rickettsiales</taxon>
        <taxon>Anaplasmataceae</taxon>
        <taxon>Candidatus Xenolissoclinum</taxon>
    </lineage>
</organism>
<gene>
    <name evidence="10 12" type="primary">pdhA</name>
    <name evidence="12" type="ORF">P857_821</name>
</gene>
<evidence type="ECO:0000256" key="3">
    <source>
        <dbReference type="ARBA" id="ARBA00012281"/>
    </source>
</evidence>
<dbReference type="Pfam" id="PF00676">
    <property type="entry name" value="E1_dh"/>
    <property type="match status" value="1"/>
</dbReference>
<comment type="cofactor">
    <cofactor evidence="1 10">
        <name>thiamine diphosphate</name>
        <dbReference type="ChEBI" id="CHEBI:58937"/>
    </cofactor>
</comment>
<evidence type="ECO:0000313" key="12">
    <source>
        <dbReference type="EMBL" id="ETO91651.1"/>
    </source>
</evidence>